<dbReference type="GO" id="GO:0003700">
    <property type="term" value="F:DNA-binding transcription factor activity"/>
    <property type="evidence" value="ECO:0007669"/>
    <property type="project" value="InterPro"/>
</dbReference>
<evidence type="ECO:0000256" key="1">
    <source>
        <dbReference type="ARBA" id="ARBA00004496"/>
    </source>
</evidence>
<dbReference type="InterPro" id="IPR018060">
    <property type="entry name" value="HTH_AraC"/>
</dbReference>
<dbReference type="Proteomes" id="UP000639396">
    <property type="component" value="Unassembled WGS sequence"/>
</dbReference>
<evidence type="ECO:0000256" key="8">
    <source>
        <dbReference type="PROSITE-ProRule" id="PRU00169"/>
    </source>
</evidence>
<dbReference type="InterPro" id="IPR041522">
    <property type="entry name" value="CdaR_GGDEF"/>
</dbReference>
<evidence type="ECO:0000313" key="11">
    <source>
        <dbReference type="EMBL" id="MBD2866493.1"/>
    </source>
</evidence>
<dbReference type="InterPro" id="IPR018062">
    <property type="entry name" value="HTH_AraC-typ_CS"/>
</dbReference>
<dbReference type="SUPFAM" id="SSF46689">
    <property type="entry name" value="Homeodomain-like"/>
    <property type="match status" value="2"/>
</dbReference>
<organism evidence="11 12">
    <name type="scientific">Paenibacillus oceani</name>
    <dbReference type="NCBI Taxonomy" id="2772510"/>
    <lineage>
        <taxon>Bacteria</taxon>
        <taxon>Bacillati</taxon>
        <taxon>Bacillota</taxon>
        <taxon>Bacilli</taxon>
        <taxon>Bacillales</taxon>
        <taxon>Paenibacillaceae</taxon>
        <taxon>Paenibacillus</taxon>
    </lineage>
</organism>
<accession>A0A927H3J9</accession>
<keyword evidence="7" id="KW-0804">Transcription</keyword>
<dbReference type="GO" id="GO:0000160">
    <property type="term" value="P:phosphorelay signal transduction system"/>
    <property type="evidence" value="ECO:0007669"/>
    <property type="project" value="UniProtKB-KW"/>
</dbReference>
<dbReference type="InterPro" id="IPR051552">
    <property type="entry name" value="HptR"/>
</dbReference>
<dbReference type="InterPro" id="IPR009057">
    <property type="entry name" value="Homeodomain-like_sf"/>
</dbReference>
<keyword evidence="2" id="KW-0963">Cytoplasm</keyword>
<dbReference type="Pfam" id="PF00072">
    <property type="entry name" value="Response_reg"/>
    <property type="match status" value="1"/>
</dbReference>
<feature type="modified residue" description="4-aspartylphosphate" evidence="8">
    <location>
        <position position="54"/>
    </location>
</feature>
<proteinExistence type="predicted"/>
<dbReference type="EMBL" id="JACXJA010000060">
    <property type="protein sequence ID" value="MBD2866493.1"/>
    <property type="molecule type" value="Genomic_DNA"/>
</dbReference>
<gene>
    <name evidence="11" type="ORF">IDH45_31435</name>
</gene>
<dbReference type="PROSITE" id="PS01124">
    <property type="entry name" value="HTH_ARAC_FAMILY_2"/>
    <property type="match status" value="1"/>
</dbReference>
<keyword evidence="4" id="KW-0902">Two-component regulatory system</keyword>
<reference evidence="11" key="1">
    <citation type="submission" date="2020-09" db="EMBL/GenBank/DDBJ databases">
        <title>A novel bacterium of genus Paenibacillus, isolated from South China Sea.</title>
        <authorList>
            <person name="Huang H."/>
            <person name="Mo K."/>
            <person name="Hu Y."/>
        </authorList>
    </citation>
    <scope>NUCLEOTIDE SEQUENCE</scope>
    <source>
        <strain evidence="11">IB182363</strain>
    </source>
</reference>
<dbReference type="PANTHER" id="PTHR42713">
    <property type="entry name" value="HISTIDINE KINASE-RELATED"/>
    <property type="match status" value="1"/>
</dbReference>
<sequence>MNLMVVEDEAKLRENIVSGIPWERHGIEVVGAAASGREALKLFDETKPDIVLLDIRIPEPDGLVVAATVSERNPRVKIVLLSGHDNFRYAQKAIDVNVVKYLLKPARDTEILSAVLEARKRIEEARESTHTLEELRRKWNEHAPRLQELLYQNWVAGTYSGWEVDKQSADLTIDLSGVTRYAAAVVEPDPLREGDTRYGERDGSLLQYSVTVIAKDYFAEKPGQLDCKVFPDYRGSTVLLFLNRGKRTEEQFVAEIQLLTSRLLTMIKEYIKTTASAGIGLVTADPEGVSKSYQQANKALQERIVYGDDLVVPYREGQQSHLCIPAAPPLEKQLENALETGNREKALETVDRLIEEGIGQAATVEEVHENVLYFSSLLIRTVHAQGWPMKEVVGDTYDTFQDLRSLHTKEQIRQWLHGTIRAITDYASTRNSVKLHDIVRLMLEAVENDIHRDLTLHVLARKLFLTPSYLSRLFKQHTGQAFSDYVLERKMKRAMELLESGAKVLETSAAIGYRDVSYFTKVFRKHWGMTPGEIKKTNG</sequence>
<keyword evidence="6" id="KW-0238">DNA-binding</keyword>
<dbReference type="RefSeq" id="WP_190932110.1">
    <property type="nucleotide sequence ID" value="NZ_JACXJA010000060.1"/>
</dbReference>
<evidence type="ECO:0000256" key="3">
    <source>
        <dbReference type="ARBA" id="ARBA00022553"/>
    </source>
</evidence>
<comment type="subcellular location">
    <subcellularLocation>
        <location evidence="1">Cytoplasm</location>
    </subcellularLocation>
</comment>
<name>A0A927H3J9_9BACL</name>
<dbReference type="PROSITE" id="PS50110">
    <property type="entry name" value="RESPONSE_REGULATORY"/>
    <property type="match status" value="1"/>
</dbReference>
<dbReference type="GO" id="GO:0005737">
    <property type="term" value="C:cytoplasm"/>
    <property type="evidence" value="ECO:0007669"/>
    <property type="project" value="UniProtKB-SubCell"/>
</dbReference>
<dbReference type="InterPro" id="IPR011006">
    <property type="entry name" value="CheY-like_superfamily"/>
</dbReference>
<protein>
    <submittedName>
        <fullName evidence="11">Response regulator</fullName>
    </submittedName>
</protein>
<dbReference type="SUPFAM" id="SSF52172">
    <property type="entry name" value="CheY-like"/>
    <property type="match status" value="1"/>
</dbReference>
<evidence type="ECO:0000256" key="2">
    <source>
        <dbReference type="ARBA" id="ARBA00022490"/>
    </source>
</evidence>
<comment type="caution">
    <text evidence="11">The sequence shown here is derived from an EMBL/GenBank/DDBJ whole genome shotgun (WGS) entry which is preliminary data.</text>
</comment>
<dbReference type="PROSITE" id="PS00041">
    <property type="entry name" value="HTH_ARAC_FAMILY_1"/>
    <property type="match status" value="1"/>
</dbReference>
<keyword evidence="12" id="KW-1185">Reference proteome</keyword>
<dbReference type="Pfam" id="PF17853">
    <property type="entry name" value="GGDEF_2"/>
    <property type="match status" value="1"/>
</dbReference>
<keyword evidence="5" id="KW-0805">Transcription regulation</keyword>
<evidence type="ECO:0000256" key="6">
    <source>
        <dbReference type="ARBA" id="ARBA00023125"/>
    </source>
</evidence>
<dbReference type="SMART" id="SM00342">
    <property type="entry name" value="HTH_ARAC"/>
    <property type="match status" value="1"/>
</dbReference>
<evidence type="ECO:0000256" key="5">
    <source>
        <dbReference type="ARBA" id="ARBA00023015"/>
    </source>
</evidence>
<evidence type="ECO:0000259" key="9">
    <source>
        <dbReference type="PROSITE" id="PS01124"/>
    </source>
</evidence>
<evidence type="ECO:0000259" key="10">
    <source>
        <dbReference type="PROSITE" id="PS50110"/>
    </source>
</evidence>
<dbReference type="Pfam" id="PF12833">
    <property type="entry name" value="HTH_18"/>
    <property type="match status" value="1"/>
</dbReference>
<feature type="domain" description="Response regulatory" evidence="10">
    <location>
        <begin position="2"/>
        <end position="119"/>
    </location>
</feature>
<dbReference type="Gene3D" id="3.40.50.2300">
    <property type="match status" value="1"/>
</dbReference>
<dbReference type="CDD" id="cd17536">
    <property type="entry name" value="REC_YesN-like"/>
    <property type="match status" value="1"/>
</dbReference>
<feature type="domain" description="HTH araC/xylS-type" evidence="9">
    <location>
        <begin position="440"/>
        <end position="537"/>
    </location>
</feature>
<evidence type="ECO:0000256" key="7">
    <source>
        <dbReference type="ARBA" id="ARBA00023163"/>
    </source>
</evidence>
<dbReference type="GO" id="GO:0043565">
    <property type="term" value="F:sequence-specific DNA binding"/>
    <property type="evidence" value="ECO:0007669"/>
    <property type="project" value="InterPro"/>
</dbReference>
<dbReference type="InterPro" id="IPR001789">
    <property type="entry name" value="Sig_transdc_resp-reg_receiver"/>
</dbReference>
<evidence type="ECO:0000256" key="4">
    <source>
        <dbReference type="ARBA" id="ARBA00023012"/>
    </source>
</evidence>
<keyword evidence="3 8" id="KW-0597">Phosphoprotein</keyword>
<dbReference type="AlphaFoldDB" id="A0A927H3J9"/>
<dbReference type="SMART" id="SM00448">
    <property type="entry name" value="REC"/>
    <property type="match status" value="1"/>
</dbReference>
<evidence type="ECO:0000313" key="12">
    <source>
        <dbReference type="Proteomes" id="UP000639396"/>
    </source>
</evidence>
<dbReference type="PANTHER" id="PTHR42713:SF3">
    <property type="entry name" value="TRANSCRIPTIONAL REGULATORY PROTEIN HPTR"/>
    <property type="match status" value="1"/>
</dbReference>
<dbReference type="Gene3D" id="1.10.10.60">
    <property type="entry name" value="Homeodomain-like"/>
    <property type="match status" value="2"/>
</dbReference>